<evidence type="ECO:0000313" key="3">
    <source>
        <dbReference type="RefSeq" id="XP_009801909.1"/>
    </source>
</evidence>
<name>A0A1U7YRR2_NICSY</name>
<dbReference type="SUPFAM" id="SSF81383">
    <property type="entry name" value="F-box domain"/>
    <property type="match status" value="1"/>
</dbReference>
<sequence length="268" mass="30197">MALNDSERVDVEKDREDRISALPKNVIDGILELLPVEDAARTSILSKNWRYIWVMLPNLVLNKLFCNKLAARSQYVFKDNVDKILLQHSGDIVKSKLQKLLLSLPILKVLILSSSFLELLSAGTVPQGLPFTLNCLWHLKLGINFGQMGQISYALELIKSSHKLSELEIWVNATSDIVEAISEYLDTPGCLDQPLNKLKYVVIRFFKGSKTELLFVKLLFARCPSLISMSIKQVKASGSKGERNIVIELARYPRASPKAELLYVPRSD</sequence>
<dbReference type="InterPro" id="IPR001810">
    <property type="entry name" value="F-box_dom"/>
</dbReference>
<keyword evidence="2" id="KW-1185">Reference proteome</keyword>
<proteinExistence type="predicted"/>
<dbReference type="Pfam" id="PF00646">
    <property type="entry name" value="F-box"/>
    <property type="match status" value="1"/>
</dbReference>
<dbReference type="PANTHER" id="PTHR31639:SF333">
    <property type="entry name" value="F-BOX DOMAIN, FBD DOMAIN, LEUCINE-RICH REPEAT DOMAIN, L DOMAIN-LIKE PROTEIN-RELATED"/>
    <property type="match status" value="1"/>
</dbReference>
<dbReference type="PANTHER" id="PTHR31639">
    <property type="entry name" value="F-BOX PROTEIN-LIKE"/>
    <property type="match status" value="1"/>
</dbReference>
<dbReference type="PROSITE" id="PS50181">
    <property type="entry name" value="FBOX"/>
    <property type="match status" value="1"/>
</dbReference>
<evidence type="ECO:0000259" key="1">
    <source>
        <dbReference type="PROSITE" id="PS50181"/>
    </source>
</evidence>
<reference evidence="3" key="2">
    <citation type="submission" date="2025-08" db="UniProtKB">
        <authorList>
            <consortium name="RefSeq"/>
        </authorList>
    </citation>
    <scope>IDENTIFICATION</scope>
    <source>
        <tissue evidence="3">Leaf</tissue>
    </source>
</reference>
<dbReference type="SUPFAM" id="SSF52047">
    <property type="entry name" value="RNI-like"/>
    <property type="match status" value="1"/>
</dbReference>
<organism evidence="2 3">
    <name type="scientific">Nicotiana sylvestris</name>
    <name type="common">Wood tobacco</name>
    <name type="synonym">South American tobacco</name>
    <dbReference type="NCBI Taxonomy" id="4096"/>
    <lineage>
        <taxon>Eukaryota</taxon>
        <taxon>Viridiplantae</taxon>
        <taxon>Streptophyta</taxon>
        <taxon>Embryophyta</taxon>
        <taxon>Tracheophyta</taxon>
        <taxon>Spermatophyta</taxon>
        <taxon>Magnoliopsida</taxon>
        <taxon>eudicotyledons</taxon>
        <taxon>Gunneridae</taxon>
        <taxon>Pentapetalae</taxon>
        <taxon>asterids</taxon>
        <taxon>lamiids</taxon>
        <taxon>Solanales</taxon>
        <taxon>Solanaceae</taxon>
        <taxon>Nicotianoideae</taxon>
        <taxon>Nicotianeae</taxon>
        <taxon>Nicotiana</taxon>
    </lineage>
</organism>
<accession>A0A1U7YRR2</accession>
<dbReference type="AlphaFoldDB" id="A0A1U7YRR2"/>
<dbReference type="RefSeq" id="XP_009801909.1">
    <property type="nucleotide sequence ID" value="XM_009803607.1"/>
</dbReference>
<dbReference type="Proteomes" id="UP000189701">
    <property type="component" value="Unplaced"/>
</dbReference>
<dbReference type="InterPro" id="IPR036047">
    <property type="entry name" value="F-box-like_dom_sf"/>
</dbReference>
<reference evidence="2" key="1">
    <citation type="journal article" date="2013" name="Genome Biol.">
        <title>Reference genomes and transcriptomes of Nicotiana sylvestris and Nicotiana tomentosiformis.</title>
        <authorList>
            <person name="Sierro N."/>
            <person name="Battey J.N."/>
            <person name="Ouadi S."/>
            <person name="Bovet L."/>
            <person name="Goepfert S."/>
            <person name="Bakaher N."/>
            <person name="Peitsch M.C."/>
            <person name="Ivanov N.V."/>
        </authorList>
    </citation>
    <scope>NUCLEOTIDE SEQUENCE [LARGE SCALE GENOMIC DNA]</scope>
</reference>
<feature type="domain" description="F-box" evidence="1">
    <location>
        <begin position="16"/>
        <end position="64"/>
    </location>
</feature>
<protein>
    <submittedName>
        <fullName evidence="3">F-box/FBD/LRR-repeat protein At5g56810 isoform X2</fullName>
    </submittedName>
</protein>
<gene>
    <name evidence="3" type="primary">LOC104247559</name>
</gene>
<evidence type="ECO:0000313" key="2">
    <source>
        <dbReference type="Proteomes" id="UP000189701"/>
    </source>
</evidence>